<evidence type="ECO:0000313" key="1">
    <source>
        <dbReference type="EMBL" id="JAH62453.1"/>
    </source>
</evidence>
<accession>A0A0E9UBW3</accession>
<protein>
    <submittedName>
        <fullName evidence="1">Uncharacterized protein</fullName>
    </submittedName>
</protein>
<dbReference type="AlphaFoldDB" id="A0A0E9UBW3"/>
<reference evidence="1" key="1">
    <citation type="submission" date="2014-11" db="EMBL/GenBank/DDBJ databases">
        <authorList>
            <person name="Amaro Gonzalez C."/>
        </authorList>
    </citation>
    <scope>NUCLEOTIDE SEQUENCE</scope>
</reference>
<organism evidence="1">
    <name type="scientific">Anguilla anguilla</name>
    <name type="common">European freshwater eel</name>
    <name type="synonym">Muraena anguilla</name>
    <dbReference type="NCBI Taxonomy" id="7936"/>
    <lineage>
        <taxon>Eukaryota</taxon>
        <taxon>Metazoa</taxon>
        <taxon>Chordata</taxon>
        <taxon>Craniata</taxon>
        <taxon>Vertebrata</taxon>
        <taxon>Euteleostomi</taxon>
        <taxon>Actinopterygii</taxon>
        <taxon>Neopterygii</taxon>
        <taxon>Teleostei</taxon>
        <taxon>Anguilliformes</taxon>
        <taxon>Anguillidae</taxon>
        <taxon>Anguilla</taxon>
    </lineage>
</organism>
<dbReference type="EMBL" id="GBXM01046124">
    <property type="protein sequence ID" value="JAH62453.1"/>
    <property type="molecule type" value="Transcribed_RNA"/>
</dbReference>
<reference evidence="1" key="2">
    <citation type="journal article" date="2015" name="Fish Shellfish Immunol.">
        <title>Early steps in the European eel (Anguilla anguilla)-Vibrio vulnificus interaction in the gills: Role of the RtxA13 toxin.</title>
        <authorList>
            <person name="Callol A."/>
            <person name="Pajuelo D."/>
            <person name="Ebbesson L."/>
            <person name="Teles M."/>
            <person name="MacKenzie S."/>
            <person name="Amaro C."/>
        </authorList>
    </citation>
    <scope>NUCLEOTIDE SEQUENCE</scope>
</reference>
<name>A0A0E9UBW3_ANGAN</name>
<sequence length="42" mass="4981">MTQMLPNSVSSIWYVHHIHPRGRWCLPACSKAVDFWNRVRVT</sequence>
<proteinExistence type="predicted"/>